<dbReference type="Proteomes" id="UP000769157">
    <property type="component" value="Unassembled WGS sequence"/>
</dbReference>
<evidence type="ECO:0000313" key="2">
    <source>
        <dbReference type="Proteomes" id="UP000769157"/>
    </source>
</evidence>
<sequence length="200" mass="21890">MDSSLFDLNSVGRRSLVLWDSGSDGVSSTMGGWVLDRVQLVVLLGVPECLDWLDHSDDLVIRIPFFLGLLQRLAGDFILLLAMGEDGRSVLGSNVWTLVVELGWVVDQKEKVHKTLVRNLSRFVRDLQRLCVVGGISANGFVIWVLKVSISVTNLGVQDLSVELLVINVLNAPETASSNANHFAGRSSLQRLGDGRHGEK</sequence>
<proteinExistence type="predicted"/>
<accession>A0A9P8TA89</accession>
<keyword evidence="2" id="KW-1185">Reference proteome</keyword>
<reference evidence="1" key="2">
    <citation type="submission" date="2021-01" db="EMBL/GenBank/DDBJ databases">
        <authorList>
            <person name="Schikora-Tamarit M.A."/>
        </authorList>
    </citation>
    <scope>NUCLEOTIDE SEQUENCE</scope>
    <source>
        <strain evidence="1">CBS6075</strain>
    </source>
</reference>
<comment type="caution">
    <text evidence="1">The sequence shown here is derived from an EMBL/GenBank/DDBJ whole genome shotgun (WGS) entry which is preliminary data.</text>
</comment>
<dbReference type="RefSeq" id="XP_046064473.1">
    <property type="nucleotide sequence ID" value="XM_046208952.1"/>
</dbReference>
<gene>
    <name evidence="1" type="ORF">OGAPHI_000816</name>
</gene>
<reference evidence="1" key="1">
    <citation type="journal article" date="2021" name="Open Biol.">
        <title>Shared evolutionary footprints suggest mitochondrial oxidative damage underlies multiple complex I losses in fungi.</title>
        <authorList>
            <person name="Schikora-Tamarit M.A."/>
            <person name="Marcet-Houben M."/>
            <person name="Nosek J."/>
            <person name="Gabaldon T."/>
        </authorList>
    </citation>
    <scope>NUCLEOTIDE SEQUENCE</scope>
    <source>
        <strain evidence="1">CBS6075</strain>
    </source>
</reference>
<dbReference type="AlphaFoldDB" id="A0A9P8TA89"/>
<dbReference type="EMBL" id="JAEUBE010000084">
    <property type="protein sequence ID" value="KAH3671105.1"/>
    <property type="molecule type" value="Genomic_DNA"/>
</dbReference>
<dbReference type="GeneID" id="70232784"/>
<protein>
    <submittedName>
        <fullName evidence="1">Uncharacterized protein</fullName>
    </submittedName>
</protein>
<name>A0A9P8TA89_9ASCO</name>
<evidence type="ECO:0000313" key="1">
    <source>
        <dbReference type="EMBL" id="KAH3671105.1"/>
    </source>
</evidence>
<organism evidence="1 2">
    <name type="scientific">Ogataea philodendri</name>
    <dbReference type="NCBI Taxonomy" id="1378263"/>
    <lineage>
        <taxon>Eukaryota</taxon>
        <taxon>Fungi</taxon>
        <taxon>Dikarya</taxon>
        <taxon>Ascomycota</taxon>
        <taxon>Saccharomycotina</taxon>
        <taxon>Pichiomycetes</taxon>
        <taxon>Pichiales</taxon>
        <taxon>Pichiaceae</taxon>
        <taxon>Ogataea</taxon>
    </lineage>
</organism>